<feature type="region of interest" description="Disordered" evidence="1">
    <location>
        <begin position="85"/>
        <end position="124"/>
    </location>
</feature>
<protein>
    <submittedName>
        <fullName evidence="2">Uncharacterized protein</fullName>
    </submittedName>
</protein>
<reference evidence="2 3" key="1">
    <citation type="submission" date="2018-01" db="EMBL/GenBank/DDBJ databases">
        <title>Genome characterization of the sugarcane-associated fungus Trichoderma ghanense CCMA-1212 and their application in lignocelulose bioconversion.</title>
        <authorList>
            <person name="Steindorff A.S."/>
            <person name="Mendes T.D."/>
            <person name="Vilela E.S.D."/>
            <person name="Rodrigues D.S."/>
            <person name="Formighieri E.F."/>
            <person name="Melo I.S."/>
            <person name="Favaro L.C.L."/>
        </authorList>
    </citation>
    <scope>NUCLEOTIDE SEQUENCE [LARGE SCALE GENOMIC DNA]</scope>
    <source>
        <strain evidence="2 3">CCMA-1212</strain>
    </source>
</reference>
<accession>A0ABY2H0D4</accession>
<evidence type="ECO:0000313" key="3">
    <source>
        <dbReference type="Proteomes" id="UP001642720"/>
    </source>
</evidence>
<dbReference type="Proteomes" id="UP001642720">
    <property type="component" value="Unassembled WGS sequence"/>
</dbReference>
<dbReference type="EMBL" id="PPTA01000010">
    <property type="protein sequence ID" value="TFB00960.1"/>
    <property type="molecule type" value="Genomic_DNA"/>
</dbReference>
<proteinExistence type="predicted"/>
<name>A0ABY2H0D4_9HYPO</name>
<dbReference type="GeneID" id="300578767"/>
<evidence type="ECO:0000313" key="2">
    <source>
        <dbReference type="EMBL" id="TFB00960.1"/>
    </source>
</evidence>
<feature type="region of interest" description="Disordered" evidence="1">
    <location>
        <begin position="152"/>
        <end position="186"/>
    </location>
</feature>
<evidence type="ECO:0000256" key="1">
    <source>
        <dbReference type="SAM" id="MobiDB-lite"/>
    </source>
</evidence>
<gene>
    <name evidence="2" type="ORF">CCMA1212_007141</name>
</gene>
<comment type="caution">
    <text evidence="2">The sequence shown here is derived from an EMBL/GenBank/DDBJ whole genome shotgun (WGS) entry which is preliminary data.</text>
</comment>
<sequence length="186" mass="20707">MCFLNNETLRFTAKRELPTNPNQRISSPARAHSNPVLCLPTCTQSRRSHRTARPPTLRIDWHQPPAQPHFLGSGNSEPISIDRISGGRKSRQQSQMQGRDIWTSMRHTREPQDSQSRGPIRQSRGGNVQACWCFAWPSGNAVHAPSMVHQQVKRKGTTSNGVDWRRAGVRSSQAIPGLGGSTANKQ</sequence>
<organism evidence="2 3">
    <name type="scientific">Trichoderma ghanense</name>
    <dbReference type="NCBI Taxonomy" id="65468"/>
    <lineage>
        <taxon>Eukaryota</taxon>
        <taxon>Fungi</taxon>
        <taxon>Dikarya</taxon>
        <taxon>Ascomycota</taxon>
        <taxon>Pezizomycotina</taxon>
        <taxon>Sordariomycetes</taxon>
        <taxon>Hypocreomycetidae</taxon>
        <taxon>Hypocreales</taxon>
        <taxon>Hypocreaceae</taxon>
        <taxon>Trichoderma</taxon>
    </lineage>
</organism>
<dbReference type="RefSeq" id="XP_073557161.1">
    <property type="nucleotide sequence ID" value="XM_073704317.1"/>
</dbReference>
<keyword evidence="3" id="KW-1185">Reference proteome</keyword>